<dbReference type="Gene3D" id="3.40.50.720">
    <property type="entry name" value="NAD(P)-binding Rossmann-like Domain"/>
    <property type="match status" value="1"/>
</dbReference>
<dbReference type="SUPFAM" id="SSF81324">
    <property type="entry name" value="Voltage-gated potassium channels"/>
    <property type="match status" value="1"/>
</dbReference>
<dbReference type="PROSITE" id="PS51201">
    <property type="entry name" value="RCK_N"/>
    <property type="match status" value="1"/>
</dbReference>
<dbReference type="GeneID" id="24795416"/>
<organism evidence="5 6">
    <name type="scientific">Archaeoglobus fulgidus DSM 8774</name>
    <dbReference type="NCBI Taxonomy" id="1344584"/>
    <lineage>
        <taxon>Archaea</taxon>
        <taxon>Methanobacteriati</taxon>
        <taxon>Methanobacteriota</taxon>
        <taxon>Archaeoglobi</taxon>
        <taxon>Archaeoglobales</taxon>
        <taxon>Archaeoglobaceae</taxon>
        <taxon>Archaeoglobus</taxon>
    </lineage>
</organism>
<dbReference type="Gene3D" id="3.30.70.1450">
    <property type="entry name" value="Regulator of K+ conductance, C-terminal domain"/>
    <property type="match status" value="1"/>
</dbReference>
<evidence type="ECO:0000259" key="4">
    <source>
        <dbReference type="PROSITE" id="PS51202"/>
    </source>
</evidence>
<keyword evidence="2" id="KW-0812">Transmembrane</keyword>
<evidence type="ECO:0000313" key="6">
    <source>
        <dbReference type="Proteomes" id="UP000028501"/>
    </source>
</evidence>
<keyword evidence="2" id="KW-0472">Membrane</keyword>
<dbReference type="EMBL" id="CP006577">
    <property type="protein sequence ID" value="AIG98673.1"/>
    <property type="molecule type" value="Genomic_DNA"/>
</dbReference>
<dbReference type="InterPro" id="IPR013099">
    <property type="entry name" value="K_chnl_dom"/>
</dbReference>
<feature type="domain" description="RCK C-terminal" evidence="4">
    <location>
        <begin position="237"/>
        <end position="314"/>
    </location>
</feature>
<dbReference type="Pfam" id="PF02254">
    <property type="entry name" value="TrkA_N"/>
    <property type="match status" value="1"/>
</dbReference>
<dbReference type="SUPFAM" id="SSF51735">
    <property type="entry name" value="NAD(P)-binding Rossmann-fold domains"/>
    <property type="match status" value="1"/>
</dbReference>
<dbReference type="SUPFAM" id="SSF116726">
    <property type="entry name" value="TrkA C-terminal domain-like"/>
    <property type="match status" value="1"/>
</dbReference>
<dbReference type="GO" id="GO:0006813">
    <property type="term" value="P:potassium ion transport"/>
    <property type="evidence" value="ECO:0007669"/>
    <property type="project" value="InterPro"/>
</dbReference>
<dbReference type="Pfam" id="PF07885">
    <property type="entry name" value="Ion_trans_2"/>
    <property type="match status" value="1"/>
</dbReference>
<dbReference type="GO" id="GO:0008324">
    <property type="term" value="F:monoatomic cation transmembrane transporter activity"/>
    <property type="evidence" value="ECO:0007669"/>
    <property type="project" value="InterPro"/>
</dbReference>
<dbReference type="GO" id="GO:0005886">
    <property type="term" value="C:plasma membrane"/>
    <property type="evidence" value="ECO:0007669"/>
    <property type="project" value="UniProtKB-SubCell"/>
</dbReference>
<feature type="transmembrane region" description="Helical" evidence="2">
    <location>
        <begin position="62"/>
        <end position="87"/>
    </location>
</feature>
<dbReference type="HOGENOM" id="CLU_050982_0_1_2"/>
<evidence type="ECO:0000256" key="1">
    <source>
        <dbReference type="ARBA" id="ARBA00004651"/>
    </source>
</evidence>
<evidence type="ECO:0000256" key="2">
    <source>
        <dbReference type="SAM" id="Phobius"/>
    </source>
</evidence>
<evidence type="ECO:0000313" key="5">
    <source>
        <dbReference type="EMBL" id="AIG98673.1"/>
    </source>
</evidence>
<dbReference type="InterPro" id="IPR003148">
    <property type="entry name" value="RCK_N"/>
</dbReference>
<dbReference type="InterPro" id="IPR006037">
    <property type="entry name" value="RCK_C"/>
</dbReference>
<evidence type="ECO:0000259" key="3">
    <source>
        <dbReference type="PROSITE" id="PS51201"/>
    </source>
</evidence>
<name>A0A075WMB8_ARCFL</name>
<dbReference type="PANTHER" id="PTHR43833">
    <property type="entry name" value="POTASSIUM CHANNEL PROTEIN 2-RELATED-RELATED"/>
    <property type="match status" value="1"/>
</dbReference>
<dbReference type="PANTHER" id="PTHR43833:SF9">
    <property type="entry name" value="POTASSIUM CHANNEL PROTEIN YUGO-RELATED"/>
    <property type="match status" value="1"/>
</dbReference>
<proteinExistence type="predicted"/>
<accession>A0A075WMB8</accession>
<dbReference type="RefSeq" id="WP_010879169.1">
    <property type="nucleotide sequence ID" value="NZ_CP006577.1"/>
</dbReference>
<sequence>MSSTSTPFLKIGIFLSLVVLAGTVGYHFVEGWDWFDSLYMTVITITTTGYGEVKPMGPGGRVISMLLMFVGVGTFLYAVNVFMGLIVEGRIEKRWEKMIEKMEDHFILCGYGLMGREIIKELPKDKVVVIDSDIGKVSAAREDGYVAVHGDATDDFTLEKAGIGKAKALICCMSDASNAFAILTAKELNPRIKTVAILRSPDAEKKMRRVGVDILLSPYRDAAKKIISLLSEKAVAEFVETVISGAKSLNLEKVVADEYMDGKTLRELDLRRRTGCIVVAVVRRGDVILPEADTRLEKGDILYILCSGEAPLEL</sequence>
<dbReference type="Gene3D" id="1.10.287.70">
    <property type="match status" value="1"/>
</dbReference>
<dbReference type="InterPro" id="IPR050721">
    <property type="entry name" value="Trk_Ktr_HKT_K-transport"/>
</dbReference>
<dbReference type="AlphaFoldDB" id="A0A075WMB8"/>
<dbReference type="KEGG" id="afg:AFULGI_00019220"/>
<reference evidence="5 6" key="1">
    <citation type="submission" date="2013-07" db="EMBL/GenBank/DDBJ databases">
        <title>Genome of Archaeoglobus fulgidus.</title>
        <authorList>
            <person name="Fiebig A."/>
            <person name="Birkeland N.-K."/>
        </authorList>
    </citation>
    <scope>NUCLEOTIDE SEQUENCE [LARGE SCALE GENOMIC DNA]</scope>
    <source>
        <strain evidence="5 6">DSM 8774</strain>
    </source>
</reference>
<feature type="transmembrane region" description="Helical" evidence="2">
    <location>
        <begin position="7"/>
        <end position="29"/>
    </location>
</feature>
<dbReference type="PROSITE" id="PS51202">
    <property type="entry name" value="RCK_C"/>
    <property type="match status" value="1"/>
</dbReference>
<feature type="domain" description="RCK N-terminal" evidence="3">
    <location>
        <begin position="103"/>
        <end position="216"/>
    </location>
</feature>
<dbReference type="InterPro" id="IPR036721">
    <property type="entry name" value="RCK_C_sf"/>
</dbReference>
<protein>
    <submittedName>
        <fullName evidence="5">K+ transport system, NAD-binding protein component</fullName>
    </submittedName>
</protein>
<dbReference type="Proteomes" id="UP000028501">
    <property type="component" value="Chromosome"/>
</dbReference>
<dbReference type="Pfam" id="PF02080">
    <property type="entry name" value="TrkA_C"/>
    <property type="match status" value="1"/>
</dbReference>
<dbReference type="InterPro" id="IPR036291">
    <property type="entry name" value="NAD(P)-bd_dom_sf"/>
</dbReference>
<keyword evidence="2" id="KW-1133">Transmembrane helix</keyword>
<gene>
    <name evidence="5" type="ORF">AFULGI_00019220</name>
</gene>
<comment type="subcellular location">
    <subcellularLocation>
        <location evidence="1">Cell membrane</location>
        <topology evidence="1">Multi-pass membrane protein</topology>
    </subcellularLocation>
</comment>